<evidence type="ECO:0000256" key="2">
    <source>
        <dbReference type="ARBA" id="ARBA00022729"/>
    </source>
</evidence>
<feature type="domain" description="Solute-binding protein family 3/N-terminal" evidence="4">
    <location>
        <begin position="35"/>
        <end position="265"/>
    </location>
</feature>
<dbReference type="PANTHER" id="PTHR35936">
    <property type="entry name" value="MEMBRANE-BOUND LYTIC MUREIN TRANSGLYCOSYLASE F"/>
    <property type="match status" value="1"/>
</dbReference>
<keyword evidence="2 3" id="KW-0732">Signal</keyword>
<comment type="similarity">
    <text evidence="1">Belongs to the bacterial solute-binding protein 3 family.</text>
</comment>
<protein>
    <submittedName>
        <fullName evidence="5">Transporter substrate-binding domain-containing protein</fullName>
    </submittedName>
</protein>
<evidence type="ECO:0000313" key="5">
    <source>
        <dbReference type="EMBL" id="MEL7558784.1"/>
    </source>
</evidence>
<gene>
    <name evidence="5" type="ORF">AAGW23_08040</name>
</gene>
<evidence type="ECO:0000256" key="3">
    <source>
        <dbReference type="SAM" id="SignalP"/>
    </source>
</evidence>
<comment type="caution">
    <text evidence="5">The sequence shown here is derived from an EMBL/GenBank/DDBJ whole genome shotgun (WGS) entry which is preliminary data.</text>
</comment>
<dbReference type="InterPro" id="IPR001638">
    <property type="entry name" value="Solute-binding_3/MltF_N"/>
</dbReference>
<feature type="signal peptide" evidence="3">
    <location>
        <begin position="1"/>
        <end position="28"/>
    </location>
</feature>
<feature type="chain" id="PRO_5046238288" evidence="3">
    <location>
        <begin position="29"/>
        <end position="278"/>
    </location>
</feature>
<dbReference type="Gene3D" id="3.40.190.10">
    <property type="entry name" value="Periplasmic binding protein-like II"/>
    <property type="match status" value="2"/>
</dbReference>
<reference evidence="5 6" key="1">
    <citation type="submission" date="2024-04" db="EMBL/GenBank/DDBJ databases">
        <title>Draft Genome Sequence of Isolates Cultured from Underwater Hawaii Seamounts in the North Pacific Ocean.</title>
        <authorList>
            <person name="Sharma I."/>
            <person name="Darden B."/>
            <person name="Creggett J."/>
            <person name="Taylor S."/>
            <person name="Grant M.P."/>
            <person name="Scott J."/>
            <person name="Attles S."/>
            <person name="Walker S."/>
            <person name="Johnson G."/>
            <person name="St. Cloud C."/>
        </authorList>
    </citation>
    <scope>NUCLEOTIDE SEQUENCE [LARGE SCALE GENOMIC DNA]</scope>
    <source>
        <strain evidence="5 6">03GJ23</strain>
    </source>
</reference>
<dbReference type="EMBL" id="JBCFXD010000003">
    <property type="protein sequence ID" value="MEL7558784.1"/>
    <property type="molecule type" value="Genomic_DNA"/>
</dbReference>
<evidence type="ECO:0000313" key="6">
    <source>
        <dbReference type="Proteomes" id="UP001467669"/>
    </source>
</evidence>
<organism evidence="5 6">
    <name type="scientific">Stutzerimonas chloritidismutans</name>
    <name type="common">Pseudomonas chloritidismutans</name>
    <dbReference type="NCBI Taxonomy" id="203192"/>
    <lineage>
        <taxon>Bacteria</taxon>
        <taxon>Pseudomonadati</taxon>
        <taxon>Pseudomonadota</taxon>
        <taxon>Gammaproteobacteria</taxon>
        <taxon>Pseudomonadales</taxon>
        <taxon>Pseudomonadaceae</taxon>
        <taxon>Stutzerimonas</taxon>
    </lineage>
</organism>
<keyword evidence="6" id="KW-1185">Reference proteome</keyword>
<dbReference type="SMART" id="SM00062">
    <property type="entry name" value="PBPb"/>
    <property type="match status" value="1"/>
</dbReference>
<evidence type="ECO:0000256" key="1">
    <source>
        <dbReference type="ARBA" id="ARBA00010333"/>
    </source>
</evidence>
<name>A0ABU9M8Q3_STUCH</name>
<accession>A0ABU9M8Q3</accession>
<dbReference type="Proteomes" id="UP001467669">
    <property type="component" value="Unassembled WGS sequence"/>
</dbReference>
<proteinExistence type="inferred from homology"/>
<sequence>MRFSMCCAVSLKSALLAVLLATPVAAHAAAAKCDRLIATGGADNPPFLWRDPLNPKRLVGANADLLKKITDSLDLKLEVLYTGDAGVALEQVRSGRVDVLADAVLAPRELVYLDFIHPSIATLQMSAWVGQEPGFLYSDRKDLAGRTGAYVKTESYGSAFERYTKENLRLRAAPSLAEALNRLSTGKADYVLHERYSFLAYAARQGLLAYTQRLDPPVFSRGLHFAVAHDSACNGPWLRGQLAIKMTELRAAGVPQQLLVENLERWKQQPAPTRNSQR</sequence>
<dbReference type="SUPFAM" id="SSF53850">
    <property type="entry name" value="Periplasmic binding protein-like II"/>
    <property type="match status" value="1"/>
</dbReference>
<dbReference type="PANTHER" id="PTHR35936:SF6">
    <property type="entry name" value="AMINO ACID ABC TRANSPORTER SUBSTRATE-BINDING PAAT FAMILY PROTEIN"/>
    <property type="match status" value="1"/>
</dbReference>
<evidence type="ECO:0000259" key="4">
    <source>
        <dbReference type="SMART" id="SM00062"/>
    </source>
</evidence>